<sequence length="291" mass="30055">MLPLPPTSAPDGRLSRSDARCAAHVLRHDASLETCHDLNRDGHSCVYYKAATDTGSCSAFCERTGTSCVSSVYMSSSTDCRASSKVTCGRRHSLACECAAPESSSAEDELRWDFADPLPADDGDADTEQLLLVAMPASALLLVCAGAATCYKRHATRRRALSGASCCPFPAKARRGPSTPRVSEVSLSIDYSERRASALGGGDGFSPARGSGVLSIAHASGISLSDSDAHPLDVEPCPATPPPAYVAPLAGDASCSPVSALARRILDKAGATPEDRCSPEELRAAAAAAAA</sequence>
<evidence type="ECO:0000313" key="1">
    <source>
        <dbReference type="EnsemblProtists" id="EOD14245"/>
    </source>
</evidence>
<proteinExistence type="predicted"/>
<dbReference type="EnsemblProtists" id="EOD14245">
    <property type="protein sequence ID" value="EOD14245"/>
    <property type="gene ID" value="EMIHUDRAFT_445721"/>
</dbReference>
<protein>
    <recommendedName>
        <fullName evidence="3">Apple domain-containing protein</fullName>
    </recommendedName>
</protein>
<accession>A0A0D3ISL0</accession>
<dbReference type="GeneID" id="17260396"/>
<evidence type="ECO:0008006" key="3">
    <source>
        <dbReference type="Google" id="ProtNLM"/>
    </source>
</evidence>
<name>A0A0D3ISL0_EMIH1</name>
<dbReference type="Proteomes" id="UP000013827">
    <property type="component" value="Unassembled WGS sequence"/>
</dbReference>
<evidence type="ECO:0000313" key="2">
    <source>
        <dbReference type="Proteomes" id="UP000013827"/>
    </source>
</evidence>
<dbReference type="HOGENOM" id="CLU_988994_0_0_1"/>
<organism evidence="1 2">
    <name type="scientific">Emiliania huxleyi (strain CCMP1516)</name>
    <dbReference type="NCBI Taxonomy" id="280463"/>
    <lineage>
        <taxon>Eukaryota</taxon>
        <taxon>Haptista</taxon>
        <taxon>Haptophyta</taxon>
        <taxon>Prymnesiophyceae</taxon>
        <taxon>Isochrysidales</taxon>
        <taxon>Noelaerhabdaceae</taxon>
        <taxon>Emiliania</taxon>
    </lineage>
</organism>
<dbReference type="AlphaFoldDB" id="A0A0D3ISL0"/>
<dbReference type="KEGG" id="ehx:EMIHUDRAFT_445721"/>
<reference evidence="2" key="1">
    <citation type="journal article" date="2013" name="Nature">
        <title>Pan genome of the phytoplankton Emiliania underpins its global distribution.</title>
        <authorList>
            <person name="Read B.A."/>
            <person name="Kegel J."/>
            <person name="Klute M.J."/>
            <person name="Kuo A."/>
            <person name="Lefebvre S.C."/>
            <person name="Maumus F."/>
            <person name="Mayer C."/>
            <person name="Miller J."/>
            <person name="Monier A."/>
            <person name="Salamov A."/>
            <person name="Young J."/>
            <person name="Aguilar M."/>
            <person name="Claverie J.M."/>
            <person name="Frickenhaus S."/>
            <person name="Gonzalez K."/>
            <person name="Herman E.K."/>
            <person name="Lin Y.C."/>
            <person name="Napier J."/>
            <person name="Ogata H."/>
            <person name="Sarno A.F."/>
            <person name="Shmutz J."/>
            <person name="Schroeder D."/>
            <person name="de Vargas C."/>
            <person name="Verret F."/>
            <person name="von Dassow P."/>
            <person name="Valentin K."/>
            <person name="Van de Peer Y."/>
            <person name="Wheeler G."/>
            <person name="Dacks J.B."/>
            <person name="Delwiche C.F."/>
            <person name="Dyhrman S.T."/>
            <person name="Glockner G."/>
            <person name="John U."/>
            <person name="Richards T."/>
            <person name="Worden A.Z."/>
            <person name="Zhang X."/>
            <person name="Grigoriev I.V."/>
            <person name="Allen A.E."/>
            <person name="Bidle K."/>
            <person name="Borodovsky M."/>
            <person name="Bowler C."/>
            <person name="Brownlee C."/>
            <person name="Cock J.M."/>
            <person name="Elias M."/>
            <person name="Gladyshev V.N."/>
            <person name="Groth M."/>
            <person name="Guda C."/>
            <person name="Hadaegh A."/>
            <person name="Iglesias-Rodriguez M.D."/>
            <person name="Jenkins J."/>
            <person name="Jones B.M."/>
            <person name="Lawson T."/>
            <person name="Leese F."/>
            <person name="Lindquist E."/>
            <person name="Lobanov A."/>
            <person name="Lomsadze A."/>
            <person name="Malik S.B."/>
            <person name="Marsh M.E."/>
            <person name="Mackinder L."/>
            <person name="Mock T."/>
            <person name="Mueller-Roeber B."/>
            <person name="Pagarete A."/>
            <person name="Parker M."/>
            <person name="Probert I."/>
            <person name="Quesneville H."/>
            <person name="Raines C."/>
            <person name="Rensing S.A."/>
            <person name="Riano-Pachon D.M."/>
            <person name="Richier S."/>
            <person name="Rokitta S."/>
            <person name="Shiraiwa Y."/>
            <person name="Soanes D.M."/>
            <person name="van der Giezen M."/>
            <person name="Wahlund T.M."/>
            <person name="Williams B."/>
            <person name="Wilson W."/>
            <person name="Wolfe G."/>
            <person name="Wurch L.L."/>
        </authorList>
    </citation>
    <scope>NUCLEOTIDE SEQUENCE</scope>
</reference>
<reference evidence="1" key="2">
    <citation type="submission" date="2024-10" db="UniProtKB">
        <authorList>
            <consortium name="EnsemblProtists"/>
        </authorList>
    </citation>
    <scope>IDENTIFICATION</scope>
</reference>
<dbReference type="PaxDb" id="2903-EOD14245"/>
<keyword evidence="2" id="KW-1185">Reference proteome</keyword>
<dbReference type="RefSeq" id="XP_005766674.1">
    <property type="nucleotide sequence ID" value="XM_005766617.1"/>
</dbReference>